<feature type="region of interest" description="Disordered" evidence="1">
    <location>
        <begin position="54"/>
        <end position="115"/>
    </location>
</feature>
<dbReference type="Proteomes" id="UP000281468">
    <property type="component" value="Unassembled WGS sequence"/>
</dbReference>
<name>A0A3M7H837_HORWE</name>
<organism evidence="3 4">
    <name type="scientific">Hortaea werneckii</name>
    <name type="common">Black yeast</name>
    <name type="synonym">Cladosporium werneckii</name>
    <dbReference type="NCBI Taxonomy" id="91943"/>
    <lineage>
        <taxon>Eukaryota</taxon>
        <taxon>Fungi</taxon>
        <taxon>Dikarya</taxon>
        <taxon>Ascomycota</taxon>
        <taxon>Pezizomycotina</taxon>
        <taxon>Dothideomycetes</taxon>
        <taxon>Dothideomycetidae</taxon>
        <taxon>Mycosphaerellales</taxon>
        <taxon>Teratosphaeriaceae</taxon>
        <taxon>Hortaea</taxon>
    </lineage>
</organism>
<feature type="domain" description="Myb-like DNA-binding" evidence="2">
    <location>
        <begin position="10"/>
        <end position="55"/>
    </location>
</feature>
<feature type="compositionally biased region" description="Basic and acidic residues" evidence="1">
    <location>
        <begin position="97"/>
        <end position="115"/>
    </location>
</feature>
<dbReference type="Pfam" id="PF22980">
    <property type="entry name" value="Myb_DNA-bind_8"/>
    <property type="match status" value="1"/>
</dbReference>
<dbReference type="InterPro" id="IPR054505">
    <property type="entry name" value="Myb_DNA-bind_8"/>
</dbReference>
<evidence type="ECO:0000313" key="4">
    <source>
        <dbReference type="Proteomes" id="UP000281468"/>
    </source>
</evidence>
<gene>
    <name evidence="3" type="ORF">D0862_03771</name>
</gene>
<comment type="caution">
    <text evidence="3">The sequence shown here is derived from an EMBL/GenBank/DDBJ whole genome shotgun (WGS) entry which is preliminary data.</text>
</comment>
<proteinExistence type="predicted"/>
<evidence type="ECO:0000256" key="1">
    <source>
        <dbReference type="SAM" id="MobiDB-lite"/>
    </source>
</evidence>
<dbReference type="EMBL" id="QWIQ01000085">
    <property type="protein sequence ID" value="RMZ09042.1"/>
    <property type="molecule type" value="Genomic_DNA"/>
</dbReference>
<feature type="compositionally biased region" description="Polar residues" evidence="1">
    <location>
        <begin position="64"/>
        <end position="77"/>
    </location>
</feature>
<evidence type="ECO:0000313" key="3">
    <source>
        <dbReference type="EMBL" id="RMZ09042.1"/>
    </source>
</evidence>
<evidence type="ECO:0000259" key="2">
    <source>
        <dbReference type="Pfam" id="PF22980"/>
    </source>
</evidence>
<reference evidence="3 4" key="1">
    <citation type="journal article" date="2018" name="BMC Genomics">
        <title>Genomic evidence for intraspecific hybridization in a clonal and extremely halotolerant yeast.</title>
        <authorList>
            <person name="Gostincar C."/>
            <person name="Stajich J.E."/>
            <person name="Zupancic J."/>
            <person name="Zalar P."/>
            <person name="Gunde-Cimerman N."/>
        </authorList>
    </citation>
    <scope>NUCLEOTIDE SEQUENCE [LARGE SCALE GENOMIC DNA]</scope>
    <source>
        <strain evidence="3 4">EXF-171</strain>
    </source>
</reference>
<sequence length="115" mass="12074">MPANSCLVTDLQFAMTCLNNVNGGVINFQAVAQQCGMPTAAAAGMKLWRMKKAHPLPLNGGATGNPSTTSASATSGKPSIKRKPAAPANEDDSEDVESPKKCKIDDVVKKEEQED</sequence>
<protein>
    <recommendedName>
        <fullName evidence="2">Myb-like DNA-binding domain-containing protein</fullName>
    </recommendedName>
</protein>
<accession>A0A3M7H837</accession>
<dbReference type="AlphaFoldDB" id="A0A3M7H837"/>